<comment type="caution">
    <text evidence="2">The sequence shown here is derived from an EMBL/GenBank/DDBJ whole genome shotgun (WGS) entry which is preliminary data.</text>
</comment>
<dbReference type="SUPFAM" id="SSF52317">
    <property type="entry name" value="Class I glutamine amidotransferase-like"/>
    <property type="match status" value="1"/>
</dbReference>
<dbReference type="InterPro" id="IPR002818">
    <property type="entry name" value="DJ-1/PfpI"/>
</dbReference>
<dbReference type="Proteomes" id="UP001444625">
    <property type="component" value="Unassembled WGS sequence"/>
</dbReference>
<evidence type="ECO:0000313" key="2">
    <source>
        <dbReference type="EMBL" id="MEN2767802.1"/>
    </source>
</evidence>
<dbReference type="PANTHER" id="PTHR48094:SF12">
    <property type="entry name" value="PARKINSON DISEASE PROTEIN 7 HOMOLOG"/>
    <property type="match status" value="1"/>
</dbReference>
<dbReference type="InterPro" id="IPR029062">
    <property type="entry name" value="Class_I_gatase-like"/>
</dbReference>
<dbReference type="EMBL" id="JBDIML010000003">
    <property type="protein sequence ID" value="MEN2767802.1"/>
    <property type="molecule type" value="Genomic_DNA"/>
</dbReference>
<keyword evidence="3" id="KW-1185">Reference proteome</keyword>
<reference evidence="2 3" key="1">
    <citation type="submission" date="2024-05" db="EMBL/GenBank/DDBJ databases">
        <authorList>
            <person name="Haq I."/>
            <person name="Ullah Z."/>
            <person name="Ahmad R."/>
            <person name="Li M."/>
            <person name="Tong Y."/>
        </authorList>
    </citation>
    <scope>NUCLEOTIDE SEQUENCE [LARGE SCALE GENOMIC DNA]</scope>
    <source>
        <strain evidence="2 3">16A2E</strain>
    </source>
</reference>
<proteinExistence type="predicted"/>
<sequence length="188" mass="20623">MTRVLFFAYPMFADFEIAHTLFFLRKIGKATITTATIDGNPVESLGGIVTQANVDIAEVIPENYDLILISGGDGISEVLNNREIHSVLEQFNSLGKPITAICASAALLGKSGLLKGNSFTCNPNNYDVYQEVFTGASYTGKRIEIAGNIVTAKGTAFPEFTQAVLDQLRLWESVEQRDWAYKFCRGDI</sequence>
<accession>A0ABU9XLR1</accession>
<name>A0ABU9XLR1_9BACI</name>
<gene>
    <name evidence="2" type="ORF">ABC228_11425</name>
</gene>
<evidence type="ECO:0000313" key="3">
    <source>
        <dbReference type="Proteomes" id="UP001444625"/>
    </source>
</evidence>
<protein>
    <submittedName>
        <fullName evidence="2">DJ-1/PfpI family protein</fullName>
    </submittedName>
</protein>
<dbReference type="PANTHER" id="PTHR48094">
    <property type="entry name" value="PROTEIN/NUCLEIC ACID DEGLYCASE DJ-1-RELATED"/>
    <property type="match status" value="1"/>
</dbReference>
<organism evidence="2 3">
    <name type="scientific">Ornithinibacillus xuwenensis</name>
    <dbReference type="NCBI Taxonomy" id="3144668"/>
    <lineage>
        <taxon>Bacteria</taxon>
        <taxon>Bacillati</taxon>
        <taxon>Bacillota</taxon>
        <taxon>Bacilli</taxon>
        <taxon>Bacillales</taxon>
        <taxon>Bacillaceae</taxon>
        <taxon>Ornithinibacillus</taxon>
    </lineage>
</organism>
<dbReference type="RefSeq" id="WP_345825269.1">
    <property type="nucleotide sequence ID" value="NZ_JBDIML010000003.1"/>
</dbReference>
<feature type="domain" description="DJ-1/PfpI" evidence="1">
    <location>
        <begin position="3"/>
        <end position="166"/>
    </location>
</feature>
<dbReference type="Gene3D" id="3.40.50.880">
    <property type="match status" value="1"/>
</dbReference>
<evidence type="ECO:0000259" key="1">
    <source>
        <dbReference type="Pfam" id="PF01965"/>
    </source>
</evidence>
<dbReference type="InterPro" id="IPR050325">
    <property type="entry name" value="Prot/Nucl_acid_deglycase"/>
</dbReference>
<dbReference type="Pfam" id="PF01965">
    <property type="entry name" value="DJ-1_PfpI"/>
    <property type="match status" value="1"/>
</dbReference>